<evidence type="ECO:0000259" key="1">
    <source>
        <dbReference type="Pfam" id="PF13349"/>
    </source>
</evidence>
<dbReference type="Proteomes" id="UP000637359">
    <property type="component" value="Unassembled WGS sequence"/>
</dbReference>
<dbReference type="EMBL" id="JACOOL010000005">
    <property type="protein sequence ID" value="MBC5636785.1"/>
    <property type="molecule type" value="Genomic_DNA"/>
</dbReference>
<accession>A0A923RHU2</accession>
<comment type="caution">
    <text evidence="2">The sequence shown here is derived from an EMBL/GenBank/DDBJ whole genome shotgun (WGS) entry which is preliminary data.</text>
</comment>
<reference evidence="2" key="1">
    <citation type="submission" date="2020-08" db="EMBL/GenBank/DDBJ databases">
        <title>Genome public.</title>
        <authorList>
            <person name="Liu C."/>
            <person name="Sun Q."/>
        </authorList>
    </citation>
    <scope>NUCLEOTIDE SEQUENCE</scope>
    <source>
        <strain evidence="2">BX22</strain>
    </source>
</reference>
<dbReference type="RefSeq" id="WP_186869500.1">
    <property type="nucleotide sequence ID" value="NZ_JACOOL010000005.1"/>
</dbReference>
<dbReference type="InterPro" id="IPR025164">
    <property type="entry name" value="Toastrack_DUF4097"/>
</dbReference>
<evidence type="ECO:0000313" key="2">
    <source>
        <dbReference type="EMBL" id="MBC5636785.1"/>
    </source>
</evidence>
<feature type="domain" description="DUF4097" evidence="1">
    <location>
        <begin position="47"/>
        <end position="180"/>
    </location>
</feature>
<name>A0A923RHU2_9BACI</name>
<gene>
    <name evidence="2" type="ORF">H8S33_08150</name>
</gene>
<organism evidence="2 3">
    <name type="scientific">Ornithinibacillus hominis</name>
    <dbReference type="NCBI Taxonomy" id="2763055"/>
    <lineage>
        <taxon>Bacteria</taxon>
        <taxon>Bacillati</taxon>
        <taxon>Bacillota</taxon>
        <taxon>Bacilli</taxon>
        <taxon>Bacillales</taxon>
        <taxon>Bacillaceae</taxon>
        <taxon>Ornithinibacillus</taxon>
    </lineage>
</organism>
<sequence length="269" mass="29529">MPKQKLLIIIASCLFVVGVIGSLLTYKTAGASSEDVIETEVIDNQGITKLNVKTDNARVEVLPTSEEEITVEFTSPATSKSKYKFTVEEDGDTLAVEVKEKRILQFISFDFSFQGPSLVIYLPEKQYDELKVDVINGRVNVESLEVEHANVQTVNGRIELEDLTTTTTYVSSENGRVDLTYVDGEITSNAVNGRTTLITNDLDRSIDLETVNGKIEIQTMQEPTNAAFEVSVVNGKVDILGDNSKNSVFGEGEHKIKLKTVNGSITVSK</sequence>
<dbReference type="AlphaFoldDB" id="A0A923RHU2"/>
<protein>
    <submittedName>
        <fullName evidence="2">DUF4097 family beta strand repeat protein</fullName>
    </submittedName>
</protein>
<evidence type="ECO:0000313" key="3">
    <source>
        <dbReference type="Proteomes" id="UP000637359"/>
    </source>
</evidence>
<proteinExistence type="predicted"/>
<keyword evidence="3" id="KW-1185">Reference proteome</keyword>
<dbReference type="Pfam" id="PF13349">
    <property type="entry name" value="DUF4097"/>
    <property type="match status" value="1"/>
</dbReference>